<reference evidence="2" key="1">
    <citation type="submission" date="2020-02" db="EMBL/GenBank/DDBJ databases">
        <authorList>
            <person name="Meier V. D."/>
        </authorList>
    </citation>
    <scope>NUCLEOTIDE SEQUENCE</scope>
    <source>
        <strain evidence="2">AVDCRST_MAG75</strain>
    </source>
</reference>
<feature type="transmembrane region" description="Helical" evidence="1">
    <location>
        <begin position="82"/>
        <end position="101"/>
    </location>
</feature>
<evidence type="ECO:0000256" key="1">
    <source>
        <dbReference type="SAM" id="Phobius"/>
    </source>
</evidence>
<proteinExistence type="predicted"/>
<feature type="transmembrane region" description="Helical" evidence="1">
    <location>
        <begin position="47"/>
        <end position="70"/>
    </location>
</feature>
<dbReference type="EMBL" id="CADCUO010000233">
    <property type="protein sequence ID" value="CAA9417692.1"/>
    <property type="molecule type" value="Genomic_DNA"/>
</dbReference>
<dbReference type="AlphaFoldDB" id="A0A6J4PJK3"/>
<gene>
    <name evidence="2" type="ORF">AVDCRST_MAG75-3227</name>
</gene>
<protein>
    <submittedName>
        <fullName evidence="2">Uncharacterized protein</fullName>
    </submittedName>
</protein>
<keyword evidence="1" id="KW-0472">Membrane</keyword>
<keyword evidence="1" id="KW-0812">Transmembrane</keyword>
<feature type="transmembrane region" description="Helical" evidence="1">
    <location>
        <begin position="20"/>
        <end position="40"/>
    </location>
</feature>
<evidence type="ECO:0000313" key="2">
    <source>
        <dbReference type="EMBL" id="CAA9417692.1"/>
    </source>
</evidence>
<sequence length="121" mass="13831">MGLAVTKWPLIITHDGPWPATQGAVQAMLVALSLLSFLGLRYPVQMLPIMLFESAWKLIWMAVVALPLWATDQLDPANLDVFYRNLWVVIILAVTPWRYVVNQYVTQRGDRWRSDATHPSQ</sequence>
<organism evidence="2">
    <name type="scientific">uncultured Propionibacteriaceae bacterium</name>
    <dbReference type="NCBI Taxonomy" id="257457"/>
    <lineage>
        <taxon>Bacteria</taxon>
        <taxon>Bacillati</taxon>
        <taxon>Actinomycetota</taxon>
        <taxon>Actinomycetes</taxon>
        <taxon>Propionibacteriales</taxon>
        <taxon>Propionibacteriaceae</taxon>
        <taxon>environmental samples</taxon>
    </lineage>
</organism>
<accession>A0A6J4PJK3</accession>
<keyword evidence="1" id="KW-1133">Transmembrane helix</keyword>
<name>A0A6J4PJK3_9ACTN</name>